<evidence type="ECO:0000256" key="2">
    <source>
        <dbReference type="ARBA" id="ARBA00022679"/>
    </source>
</evidence>
<dbReference type="Pfam" id="PF01144">
    <property type="entry name" value="CoA_trans"/>
    <property type="match status" value="2"/>
</dbReference>
<keyword evidence="3" id="KW-0496">Mitochondrion</keyword>
<dbReference type="SUPFAM" id="SSF100950">
    <property type="entry name" value="NagB/RpiA/CoA transferase-like"/>
    <property type="match status" value="2"/>
</dbReference>
<dbReference type="AlphaFoldDB" id="A0A427XKS6"/>
<dbReference type="RefSeq" id="XP_028474628.1">
    <property type="nucleotide sequence ID" value="XM_028617321.1"/>
</dbReference>
<evidence type="ECO:0000313" key="5">
    <source>
        <dbReference type="EMBL" id="RSH79481.1"/>
    </source>
</evidence>
<dbReference type="InterPro" id="IPR014388">
    <property type="entry name" value="3-oxoacid_CoA-transferase"/>
</dbReference>
<dbReference type="PANTHER" id="PTHR13707">
    <property type="entry name" value="KETOACID-COENZYME A TRANSFERASE"/>
    <property type="match status" value="1"/>
</dbReference>
<organism evidence="5 6">
    <name type="scientific">Apiotrichum porosum</name>
    <dbReference type="NCBI Taxonomy" id="105984"/>
    <lineage>
        <taxon>Eukaryota</taxon>
        <taxon>Fungi</taxon>
        <taxon>Dikarya</taxon>
        <taxon>Basidiomycota</taxon>
        <taxon>Agaricomycotina</taxon>
        <taxon>Tremellomycetes</taxon>
        <taxon>Trichosporonales</taxon>
        <taxon>Trichosporonaceae</taxon>
        <taxon>Apiotrichum</taxon>
    </lineage>
</organism>
<dbReference type="UniPathway" id="UPA00929">
    <property type="reaction ID" value="UER00894"/>
</dbReference>
<dbReference type="PROSITE" id="PS01274">
    <property type="entry name" value="COA_TRANSF_2"/>
    <property type="match status" value="1"/>
</dbReference>
<dbReference type="SMART" id="SM00882">
    <property type="entry name" value="CoA_trans"/>
    <property type="match status" value="2"/>
</dbReference>
<feature type="active site" description="5-glutamyl coenzyme A thioester intermediate" evidence="4">
    <location>
        <position position="329"/>
    </location>
</feature>
<comment type="similarity">
    <text evidence="1 3">Belongs to the 3-oxoacid CoA-transferase family.</text>
</comment>
<protein>
    <recommendedName>
        <fullName evidence="3">Succinyl-CoA:3-ketoacid-coenzyme A transferase</fullName>
        <ecNumber evidence="3">2.8.3.5</ecNumber>
    </recommendedName>
</protein>
<dbReference type="STRING" id="105984.A0A427XKS6"/>
<dbReference type="GeneID" id="39586076"/>
<comment type="pathway">
    <text evidence="3">Ketone metabolism; succinyl-CoA degradation; acetoacetyl-CoA from succinyl-CoA: step 1/1.</text>
</comment>
<name>A0A427XKS6_9TREE</name>
<dbReference type="NCBIfam" id="TIGR02428">
    <property type="entry name" value="pcaJ_scoB_fam"/>
    <property type="match status" value="1"/>
</dbReference>
<evidence type="ECO:0000256" key="4">
    <source>
        <dbReference type="PIRSR" id="PIRSR000858-1"/>
    </source>
</evidence>
<dbReference type="GO" id="GO:0046952">
    <property type="term" value="P:ketone body catabolic process"/>
    <property type="evidence" value="ECO:0007669"/>
    <property type="project" value="InterPro"/>
</dbReference>
<gene>
    <name evidence="5" type="ORF">EHS24_001533</name>
</gene>
<dbReference type="PIRSF" id="PIRSF000858">
    <property type="entry name" value="SCOT-t"/>
    <property type="match status" value="1"/>
</dbReference>
<dbReference type="InterPro" id="IPR004165">
    <property type="entry name" value="CoA_trans_fam_I"/>
</dbReference>
<dbReference type="Gene3D" id="3.40.1080.10">
    <property type="entry name" value="Glutaconate Coenzyme A-transferase"/>
    <property type="match status" value="2"/>
</dbReference>
<dbReference type="OrthoDB" id="1933379at2759"/>
<evidence type="ECO:0000256" key="1">
    <source>
        <dbReference type="ARBA" id="ARBA00007154"/>
    </source>
</evidence>
<dbReference type="InterPro" id="IPR037171">
    <property type="entry name" value="NagB/RpiA_transferase-like"/>
</dbReference>
<comment type="caution">
    <text evidence="5">The sequence shown here is derived from an EMBL/GenBank/DDBJ whole genome shotgun (WGS) entry which is preliminary data.</text>
</comment>
<dbReference type="InterPro" id="IPR004164">
    <property type="entry name" value="CoA_transf_AS"/>
</dbReference>
<dbReference type="Proteomes" id="UP000279236">
    <property type="component" value="Unassembled WGS sequence"/>
</dbReference>
<reference evidence="5 6" key="1">
    <citation type="submission" date="2018-11" db="EMBL/GenBank/DDBJ databases">
        <title>Genome sequence of Apiotrichum porosum DSM 27194.</title>
        <authorList>
            <person name="Aliyu H."/>
            <person name="Gorte O."/>
            <person name="Ochsenreither K."/>
        </authorList>
    </citation>
    <scope>NUCLEOTIDE SEQUENCE [LARGE SCALE GENOMIC DNA]</scope>
    <source>
        <strain evidence="5 6">DSM 27194</strain>
    </source>
</reference>
<dbReference type="PANTHER" id="PTHR13707:SF60">
    <property type="entry name" value="ACETATE COA-TRANSFERASE SUBUNIT ALPHA"/>
    <property type="match status" value="1"/>
</dbReference>
<dbReference type="FunFam" id="3.40.1080.10:FF:000001">
    <property type="entry name" value="Succinyl-coa:3-ketoacid-coenzyme a transferase subunit b"/>
    <property type="match status" value="1"/>
</dbReference>
<sequence length="504" mass="53524">MLATTLRPALRSRHLIARGFASSALLRAPNGKVYPSAAEAVEAVKPNDIVLSGGFGLCGLPSTLLEALSQRKDVTGLTAVSNNAGVEEKGLGMLLKTGQLKKLIASYVGASKMLEKMYLTGSVEMELTPQGTLSERIRAGGAGIPAFFTPTGNRTAVQYGEVATRNDENGKPVTFPEPRRVEEFDGREYIMERAIKGDVALIRAWKVDEAGNAIFRYTAHNFSGAMARSAKITIVEAEEIVPVGELHPMQIHVPGDHPKEIENVTLAPEPGQDGGDALGAGDARAKREMIVKRAAQELKEGCYANLGIGMPTLIPDFLPEGRKVWLQSENGILGMGPLPTKQQLDADIINAGKETVTLVPGASVFDSVESFGMIRGGHVDVAVLGAMEVSGAGDLANWIIPGRLVKGMGGAMDLVSSPDATKVIITTDHCDKKGNPKIVEKCSLPLTGARCVSMIITELAVFEVDREKGALTLTELMPGATLEEVKAKTGAKFAVSPDLHEVQI</sequence>
<dbReference type="EC" id="2.8.3.5" evidence="3"/>
<dbReference type="InterPro" id="IPR012791">
    <property type="entry name" value="3-oxoacid_CoA-transf_B"/>
</dbReference>
<keyword evidence="2 3" id="KW-0808">Transferase</keyword>
<dbReference type="InterPro" id="IPR012792">
    <property type="entry name" value="3-oxoacid_CoA-transf_A"/>
</dbReference>
<dbReference type="GO" id="GO:0008260">
    <property type="term" value="F:succinyl-CoA:3-oxo-acid CoA-transferase activity"/>
    <property type="evidence" value="ECO:0007669"/>
    <property type="project" value="UniProtKB-EC"/>
</dbReference>
<comment type="function">
    <text evidence="3">Key enzyme for ketone body catabolism. Transfers the CoA moiety from succinate to acetoacetate. Formation of the enzyme-CoA intermediate proceeds via an unstable anhydride species formed between the carboxylate groups of the enzyme and substrate.</text>
</comment>
<dbReference type="EMBL" id="RSCE01000010">
    <property type="protein sequence ID" value="RSH79481.1"/>
    <property type="molecule type" value="Genomic_DNA"/>
</dbReference>
<evidence type="ECO:0000256" key="3">
    <source>
        <dbReference type="PIRNR" id="PIRNR000858"/>
    </source>
</evidence>
<dbReference type="NCBIfam" id="TIGR02429">
    <property type="entry name" value="pcaI_scoA_fam"/>
    <property type="match status" value="1"/>
</dbReference>
<keyword evidence="6" id="KW-1185">Reference proteome</keyword>
<proteinExistence type="inferred from homology"/>
<comment type="catalytic activity">
    <reaction evidence="3">
        <text>a 3-oxo acid + succinyl-CoA = a 3-oxoacyl-CoA + succinate</text>
        <dbReference type="Rhea" id="RHEA:24564"/>
        <dbReference type="ChEBI" id="CHEBI:30031"/>
        <dbReference type="ChEBI" id="CHEBI:35973"/>
        <dbReference type="ChEBI" id="CHEBI:57292"/>
        <dbReference type="ChEBI" id="CHEBI:90726"/>
        <dbReference type="EC" id="2.8.3.5"/>
    </reaction>
</comment>
<evidence type="ECO:0000313" key="6">
    <source>
        <dbReference type="Proteomes" id="UP000279236"/>
    </source>
</evidence>
<accession>A0A427XKS6</accession>